<name>A0A1H1QMY2_9ACTN</name>
<dbReference type="InterPro" id="IPR050738">
    <property type="entry name" value="Sulfatase"/>
</dbReference>
<evidence type="ECO:0000256" key="1">
    <source>
        <dbReference type="ARBA" id="ARBA00008779"/>
    </source>
</evidence>
<proteinExistence type="inferred from homology"/>
<keyword evidence="5" id="KW-1185">Reference proteome</keyword>
<dbReference type="EMBL" id="LT629772">
    <property type="protein sequence ID" value="SDS24765.1"/>
    <property type="molecule type" value="Genomic_DNA"/>
</dbReference>
<dbReference type="AlphaFoldDB" id="A0A1H1QMY2"/>
<dbReference type="PANTHER" id="PTHR42693">
    <property type="entry name" value="ARYLSULFATASE FAMILY MEMBER"/>
    <property type="match status" value="1"/>
</dbReference>
<sequence>MAGAGNDVARERAAADGSAMARSGRPNIILIVSDDHGYGDRGAVSEQAGVVTPALDRIAAEGMTCTDAYVTAPICSPSRAGIISGRYQQRWGGLWFDSAAFPPDDPADAPSLAEALQRQGYRTGYFGKVHYGKEQVGDRACPPHHGFDVTTYGLAGQSMGRLNYLRHSSAAQQQYGEAAQPMAVQPLLTGDEPLEYEGFLTEELGRRARDFIAAEEDQPYFCMIAFNAVHNFCWQLPDEELKRRGLPTYRDWDPDSGTSYGDWYDDAIVPNLPHGRDYYLAQLELMDAEIGNLLDQLDEAGQRENTLVVYLTDNGGSTCNYGDNAPLRGTKYTLWEGGIRVPFLMSWPERIAAGSTRSAVTSSLDLYPTLLAAAGATPEAYRQSDGIDLISDDAGHRDLHWDCGFQWAVRSGDWKLCEVDDGSPNVQHLASYEHAPMGEGLRLTNLAVDVAEQHDLSSQHPEIVEQLTALHRSWRTDVGLPAS</sequence>
<dbReference type="PANTHER" id="PTHR42693:SF53">
    <property type="entry name" value="ENDO-4-O-SULFATASE"/>
    <property type="match status" value="1"/>
</dbReference>
<accession>A0A1H1QMY2</accession>
<protein>
    <submittedName>
        <fullName evidence="4">Arylsulfatase A</fullName>
    </submittedName>
</protein>
<dbReference type="Pfam" id="PF00884">
    <property type="entry name" value="Sulfatase"/>
    <property type="match status" value="1"/>
</dbReference>
<evidence type="ECO:0000259" key="3">
    <source>
        <dbReference type="Pfam" id="PF00884"/>
    </source>
</evidence>
<keyword evidence="2" id="KW-0378">Hydrolase</keyword>
<comment type="similarity">
    <text evidence="1">Belongs to the sulfatase family.</text>
</comment>
<dbReference type="InterPro" id="IPR000917">
    <property type="entry name" value="Sulfatase_N"/>
</dbReference>
<evidence type="ECO:0000313" key="5">
    <source>
        <dbReference type="Proteomes" id="UP000199103"/>
    </source>
</evidence>
<reference evidence="4 5" key="1">
    <citation type="submission" date="2016-10" db="EMBL/GenBank/DDBJ databases">
        <authorList>
            <person name="de Groot N.N."/>
        </authorList>
    </citation>
    <scope>NUCLEOTIDE SEQUENCE [LARGE SCALE GENOMIC DNA]</scope>
    <source>
        <strain evidence="4 5">DSM 21800</strain>
    </source>
</reference>
<feature type="domain" description="Sulfatase N-terminal" evidence="3">
    <location>
        <begin position="26"/>
        <end position="376"/>
    </location>
</feature>
<evidence type="ECO:0000256" key="2">
    <source>
        <dbReference type="ARBA" id="ARBA00022801"/>
    </source>
</evidence>
<organism evidence="4 5">
    <name type="scientific">Microlunatus soli</name>
    <dbReference type="NCBI Taxonomy" id="630515"/>
    <lineage>
        <taxon>Bacteria</taxon>
        <taxon>Bacillati</taxon>
        <taxon>Actinomycetota</taxon>
        <taxon>Actinomycetes</taxon>
        <taxon>Propionibacteriales</taxon>
        <taxon>Propionibacteriaceae</taxon>
        <taxon>Microlunatus</taxon>
    </lineage>
</organism>
<dbReference type="GO" id="GO:0004065">
    <property type="term" value="F:arylsulfatase activity"/>
    <property type="evidence" value="ECO:0007669"/>
    <property type="project" value="TreeGrafter"/>
</dbReference>
<dbReference type="Gene3D" id="3.30.1120.10">
    <property type="match status" value="1"/>
</dbReference>
<dbReference type="Proteomes" id="UP000199103">
    <property type="component" value="Chromosome I"/>
</dbReference>
<dbReference type="SUPFAM" id="SSF53649">
    <property type="entry name" value="Alkaline phosphatase-like"/>
    <property type="match status" value="1"/>
</dbReference>
<dbReference type="InterPro" id="IPR017850">
    <property type="entry name" value="Alkaline_phosphatase_core_sf"/>
</dbReference>
<dbReference type="STRING" id="630515.SAMN04489812_1323"/>
<gene>
    <name evidence="4" type="ORF">SAMN04489812_1323</name>
</gene>
<evidence type="ECO:0000313" key="4">
    <source>
        <dbReference type="EMBL" id="SDS24765.1"/>
    </source>
</evidence>
<dbReference type="Gene3D" id="3.40.720.10">
    <property type="entry name" value="Alkaline Phosphatase, subunit A"/>
    <property type="match status" value="1"/>
</dbReference>
<dbReference type="RefSeq" id="WP_231920209.1">
    <property type="nucleotide sequence ID" value="NZ_LT629772.1"/>
</dbReference>